<keyword evidence="2 7" id="KW-0479">Metal-binding</keyword>
<reference evidence="9 10" key="1">
    <citation type="submission" date="2024-02" db="EMBL/GenBank/DDBJ databases">
        <title>Bacteria isolated from the canopy kelp, Nereocystis luetkeana.</title>
        <authorList>
            <person name="Pfister C.A."/>
            <person name="Younker I.T."/>
            <person name="Light S.H."/>
        </authorList>
    </citation>
    <scope>NUCLEOTIDE SEQUENCE [LARGE SCALE GENOMIC DNA]</scope>
    <source>
        <strain evidence="9 10">TI.1.05</strain>
    </source>
</reference>
<dbReference type="Gene3D" id="2.60.120.620">
    <property type="entry name" value="q2cbj1_9rhob like domain"/>
    <property type="match status" value="1"/>
</dbReference>
<dbReference type="EMBL" id="JBAKAZ010000038">
    <property type="protein sequence ID" value="MEL0630043.1"/>
    <property type="molecule type" value="Genomic_DNA"/>
</dbReference>
<dbReference type="GO" id="GO:0051213">
    <property type="term" value="F:dioxygenase activity"/>
    <property type="evidence" value="ECO:0007669"/>
    <property type="project" value="UniProtKB-KW"/>
</dbReference>
<dbReference type="SMART" id="SM00702">
    <property type="entry name" value="P4Hc"/>
    <property type="match status" value="1"/>
</dbReference>
<gene>
    <name evidence="9" type="ORF">V6256_10555</name>
</gene>
<evidence type="ECO:0000259" key="8">
    <source>
        <dbReference type="PROSITE" id="PS51471"/>
    </source>
</evidence>
<feature type="domain" description="Fe2OG dioxygenase" evidence="8">
    <location>
        <begin position="78"/>
        <end position="175"/>
    </location>
</feature>
<dbReference type="InterPro" id="IPR005123">
    <property type="entry name" value="Oxoglu/Fe-dep_dioxygenase_dom"/>
</dbReference>
<dbReference type="NCBIfam" id="NF003975">
    <property type="entry name" value="PRK05467.1-4"/>
    <property type="match status" value="1"/>
</dbReference>
<evidence type="ECO:0000256" key="5">
    <source>
        <dbReference type="ARBA" id="ARBA00023002"/>
    </source>
</evidence>
<proteinExistence type="inferred from homology"/>
<feature type="binding site" evidence="7">
    <location>
        <position position="156"/>
    </location>
    <ligand>
        <name>Fe cation</name>
        <dbReference type="ChEBI" id="CHEBI:24875"/>
    </ligand>
</feature>
<dbReference type="InterPro" id="IPR006620">
    <property type="entry name" value="Pro_4_hyd_alph"/>
</dbReference>
<dbReference type="PANTHER" id="PTHR41536">
    <property type="entry name" value="PKHD-TYPE HYDROXYLASE YBIX"/>
    <property type="match status" value="1"/>
</dbReference>
<evidence type="ECO:0000256" key="2">
    <source>
        <dbReference type="ARBA" id="ARBA00022723"/>
    </source>
</evidence>
<evidence type="ECO:0000256" key="3">
    <source>
        <dbReference type="ARBA" id="ARBA00022896"/>
    </source>
</evidence>
<comment type="cofactor">
    <cofactor evidence="1 7">
        <name>L-ascorbate</name>
        <dbReference type="ChEBI" id="CHEBI:38290"/>
    </cofactor>
</comment>
<accession>A0ABU9GRT2</accession>
<evidence type="ECO:0000256" key="1">
    <source>
        <dbReference type="ARBA" id="ARBA00001961"/>
    </source>
</evidence>
<feature type="binding site" evidence="7">
    <location>
        <position position="166"/>
    </location>
    <ligand>
        <name>2-oxoglutarate</name>
        <dbReference type="ChEBI" id="CHEBI:16810"/>
    </ligand>
</feature>
<sequence length="223" mass="24852">MITILDNVLDKDDLKLIHDSLDRGQFYDGAETAGWAAKSVKKNKQWYAEPDLEAELSNTVTRKLVAHPQFSTTTYAKRIAPFLFSESSCSGGYGDHIDDALMGAESIFRADLSCTVFLSDPESYSGGELVFSIGAETLRYKLKAGQAIIYPSTTLHRVEPVTEGVRKVGIIWLESFIRSAEKREILNDLDLARRNIMSTQGKNAAFDQISKSHANLLRLWAET</sequence>
<dbReference type="PROSITE" id="PS51471">
    <property type="entry name" value="FE2OG_OXY"/>
    <property type="match status" value="1"/>
</dbReference>
<keyword evidence="10" id="KW-1185">Reference proteome</keyword>
<keyword evidence="6 7" id="KW-0408">Iron</keyword>
<dbReference type="HAMAP" id="MF_00657">
    <property type="entry name" value="Hydroxyl_YbiX"/>
    <property type="match status" value="1"/>
</dbReference>
<comment type="caution">
    <text evidence="9">The sequence shown here is derived from an EMBL/GenBank/DDBJ whole genome shotgun (WGS) entry which is preliminary data.</text>
</comment>
<dbReference type="RefSeq" id="WP_341598173.1">
    <property type="nucleotide sequence ID" value="NZ_JBAKAZ010000038.1"/>
</dbReference>
<feature type="binding site" evidence="7">
    <location>
        <position position="98"/>
    </location>
    <ligand>
        <name>Fe cation</name>
        <dbReference type="ChEBI" id="CHEBI:24875"/>
    </ligand>
</feature>
<name>A0ABU9GRT2_9GAMM</name>
<keyword evidence="3 7" id="KW-0847">Vitamin C</keyword>
<keyword evidence="5 7" id="KW-0560">Oxidoreductase</keyword>
<feature type="binding site" evidence="7">
    <location>
        <position position="96"/>
    </location>
    <ligand>
        <name>Fe cation</name>
        <dbReference type="ChEBI" id="CHEBI:24875"/>
    </ligand>
</feature>
<comment type="cofactor">
    <cofactor evidence="7">
        <name>Fe(2+)</name>
        <dbReference type="ChEBI" id="CHEBI:29033"/>
    </cofactor>
    <text evidence="7">Binds 1 Fe(2+) ion per subunit.</text>
</comment>
<dbReference type="Gene3D" id="4.10.860.20">
    <property type="entry name" value="Rabenosyn, Rab binding domain"/>
    <property type="match status" value="1"/>
</dbReference>
<evidence type="ECO:0000313" key="9">
    <source>
        <dbReference type="EMBL" id="MEL0630043.1"/>
    </source>
</evidence>
<dbReference type="InterPro" id="IPR023550">
    <property type="entry name" value="PKHD_hydroxylase"/>
</dbReference>
<organism evidence="9 10">
    <name type="scientific">Psychromonas aquatilis</name>
    <dbReference type="NCBI Taxonomy" id="2005072"/>
    <lineage>
        <taxon>Bacteria</taxon>
        <taxon>Pseudomonadati</taxon>
        <taxon>Pseudomonadota</taxon>
        <taxon>Gammaproteobacteria</taxon>
        <taxon>Alteromonadales</taxon>
        <taxon>Psychromonadaceae</taxon>
        <taxon>Psychromonas</taxon>
    </lineage>
</organism>
<evidence type="ECO:0000256" key="6">
    <source>
        <dbReference type="ARBA" id="ARBA00023004"/>
    </source>
</evidence>
<keyword evidence="4 7" id="KW-0223">Dioxygenase</keyword>
<evidence type="ECO:0000313" key="10">
    <source>
        <dbReference type="Proteomes" id="UP001369082"/>
    </source>
</evidence>
<dbReference type="Proteomes" id="UP001369082">
    <property type="component" value="Unassembled WGS sequence"/>
</dbReference>
<dbReference type="InterPro" id="IPR044862">
    <property type="entry name" value="Pro_4_hyd_alph_FE2OG_OXY"/>
</dbReference>
<evidence type="ECO:0000256" key="7">
    <source>
        <dbReference type="HAMAP-Rule" id="MF_00657"/>
    </source>
</evidence>
<protein>
    <submittedName>
        <fullName evidence="9">Fe2+-dependent dioxygenase</fullName>
    </submittedName>
</protein>
<dbReference type="Pfam" id="PF13640">
    <property type="entry name" value="2OG-FeII_Oxy_3"/>
    <property type="match status" value="1"/>
</dbReference>
<dbReference type="NCBIfam" id="NF003974">
    <property type="entry name" value="PRK05467.1-3"/>
    <property type="match status" value="1"/>
</dbReference>
<dbReference type="PANTHER" id="PTHR41536:SF1">
    <property type="entry name" value="PKHD-TYPE HYDROXYLASE YBIX"/>
    <property type="match status" value="1"/>
</dbReference>
<evidence type="ECO:0000256" key="4">
    <source>
        <dbReference type="ARBA" id="ARBA00022964"/>
    </source>
</evidence>